<dbReference type="EMBL" id="CAUYUJ010020216">
    <property type="protein sequence ID" value="CAK0896633.1"/>
    <property type="molecule type" value="Genomic_DNA"/>
</dbReference>
<dbReference type="Gene3D" id="3.30.710.10">
    <property type="entry name" value="Potassium Channel Kv1.1, Chain A"/>
    <property type="match status" value="1"/>
</dbReference>
<dbReference type="InterPro" id="IPR045068">
    <property type="entry name" value="BACURD1-3"/>
</dbReference>
<evidence type="ECO:0000313" key="4">
    <source>
        <dbReference type="Proteomes" id="UP001189429"/>
    </source>
</evidence>
<dbReference type="InterPro" id="IPR003131">
    <property type="entry name" value="T1-type_BTB"/>
</dbReference>
<feature type="compositionally biased region" description="Basic and acidic residues" evidence="1">
    <location>
        <begin position="96"/>
        <end position="113"/>
    </location>
</feature>
<dbReference type="SUPFAM" id="SSF54695">
    <property type="entry name" value="POZ domain"/>
    <property type="match status" value="1"/>
</dbReference>
<organism evidence="3 4">
    <name type="scientific">Prorocentrum cordatum</name>
    <dbReference type="NCBI Taxonomy" id="2364126"/>
    <lineage>
        <taxon>Eukaryota</taxon>
        <taxon>Sar</taxon>
        <taxon>Alveolata</taxon>
        <taxon>Dinophyceae</taxon>
        <taxon>Prorocentrales</taxon>
        <taxon>Prorocentraceae</taxon>
        <taxon>Prorocentrum</taxon>
    </lineage>
</organism>
<protein>
    <recommendedName>
        <fullName evidence="2">Potassium channel tetramerisation-type BTB domain-containing protein</fullName>
    </recommendedName>
</protein>
<evidence type="ECO:0000259" key="2">
    <source>
        <dbReference type="Pfam" id="PF02214"/>
    </source>
</evidence>
<evidence type="ECO:0000256" key="1">
    <source>
        <dbReference type="SAM" id="MobiDB-lite"/>
    </source>
</evidence>
<proteinExistence type="predicted"/>
<dbReference type="PANTHER" id="PTHR11145">
    <property type="entry name" value="BTB/POZ DOMAIN-CONTAINING ADAPTER FOR CUL3-MEDIATED RHOA DEGRADATION PROTEIN FAMILY MEMBER"/>
    <property type="match status" value="1"/>
</dbReference>
<gene>
    <name evidence="3" type="ORF">PCOR1329_LOCUS75045</name>
</gene>
<evidence type="ECO:0000313" key="3">
    <source>
        <dbReference type="EMBL" id="CAK0896633.1"/>
    </source>
</evidence>
<feature type="domain" description="Potassium channel tetramerisation-type BTB" evidence="2">
    <location>
        <begin position="157"/>
        <end position="217"/>
    </location>
</feature>
<reference evidence="3" key="1">
    <citation type="submission" date="2023-10" db="EMBL/GenBank/DDBJ databases">
        <authorList>
            <person name="Chen Y."/>
            <person name="Shah S."/>
            <person name="Dougan E. K."/>
            <person name="Thang M."/>
            <person name="Chan C."/>
        </authorList>
    </citation>
    <scope>NUCLEOTIDE SEQUENCE [LARGE SCALE GENOMIC DNA]</scope>
</reference>
<comment type="caution">
    <text evidence="3">The sequence shown here is derived from an EMBL/GenBank/DDBJ whole genome shotgun (WGS) entry which is preliminary data.</text>
</comment>
<dbReference type="InterPro" id="IPR011333">
    <property type="entry name" value="SKP1/BTB/POZ_sf"/>
</dbReference>
<dbReference type="PANTHER" id="PTHR11145:SF8">
    <property type="entry name" value="RE57120P"/>
    <property type="match status" value="1"/>
</dbReference>
<dbReference type="Proteomes" id="UP001189429">
    <property type="component" value="Unassembled WGS sequence"/>
</dbReference>
<keyword evidence="4" id="KW-1185">Reference proteome</keyword>
<accession>A0ABN9XFF8</accession>
<name>A0ABN9XFF8_9DINO</name>
<feature type="region of interest" description="Disordered" evidence="1">
    <location>
        <begin position="1"/>
        <end position="22"/>
    </location>
</feature>
<dbReference type="Pfam" id="PF02214">
    <property type="entry name" value="BTB_2"/>
    <property type="match status" value="1"/>
</dbReference>
<dbReference type="CDD" id="cd18316">
    <property type="entry name" value="BTB_POZ_KCTD-like"/>
    <property type="match status" value="1"/>
</dbReference>
<feature type="region of interest" description="Disordered" evidence="1">
    <location>
        <begin position="89"/>
        <end position="113"/>
    </location>
</feature>
<sequence>MAMDASAGFEVPRLSSGDEFSGMMSDIRRTYTAWAEKAESQLREEALQLESERRAFKEEKERVWAEFVAQKQGEYDRIAQDKRRAEVEAASTARQIRQERDDHRAKLGDDRGSIDKDVAHGRRRFALEREKFRSEYEVAERERQRISDHNVATETMVDLNVGGVIFEAARQTCTQQPGSLLERLLTGRASAPRDRDGRIFLDRDSSLFRMILNFLREPAQPPPAPDPATSEALCTEA</sequence>
<feature type="non-terminal residue" evidence="3">
    <location>
        <position position="237"/>
    </location>
</feature>
<feature type="region of interest" description="Disordered" evidence="1">
    <location>
        <begin position="217"/>
        <end position="237"/>
    </location>
</feature>